<evidence type="ECO:0000259" key="7">
    <source>
        <dbReference type="PROSITE" id="PS50123"/>
    </source>
</evidence>
<evidence type="ECO:0000256" key="5">
    <source>
        <dbReference type="PIRNR" id="PIRNR000410"/>
    </source>
</evidence>
<dbReference type="SUPFAM" id="SSF47757">
    <property type="entry name" value="Chemotaxis receptor methyltransferase CheR, N-terminal domain"/>
    <property type="match status" value="1"/>
</dbReference>
<dbReference type="InterPro" id="IPR050903">
    <property type="entry name" value="Bact_Chemotaxis_MeTrfase"/>
</dbReference>
<evidence type="ECO:0000313" key="10">
    <source>
        <dbReference type="Proteomes" id="UP000755667"/>
    </source>
</evidence>
<dbReference type="SUPFAM" id="SSF53335">
    <property type="entry name" value="S-adenosyl-L-methionine-dependent methyltransferases"/>
    <property type="match status" value="1"/>
</dbReference>
<evidence type="ECO:0000256" key="1">
    <source>
        <dbReference type="ARBA" id="ARBA00001541"/>
    </source>
</evidence>
<keyword evidence="2 5" id="KW-0489">Methyltransferase</keyword>
<dbReference type="OrthoDB" id="9816309at2"/>
<comment type="caution">
    <text evidence="8">The sequence shown here is derived from an EMBL/GenBank/DDBJ whole genome shotgun (WGS) entry which is preliminary data.</text>
</comment>
<gene>
    <name evidence="8" type="ORF">JQX41_04205</name>
    <name evidence="9" type="ORF">JQX48_04205</name>
</gene>
<reference evidence="8 11" key="1">
    <citation type="submission" date="2021-01" db="EMBL/GenBank/DDBJ databases">
        <title>Diatom-associated Roseobacters Show Island Model of Population Structure.</title>
        <authorList>
            <person name="Qu L."/>
            <person name="Feng X."/>
            <person name="Chen Y."/>
            <person name="Li L."/>
            <person name="Wang X."/>
            <person name="Hu Z."/>
            <person name="Wang H."/>
            <person name="Luo H."/>
        </authorList>
    </citation>
    <scope>NUCLEOTIDE SEQUENCE</scope>
    <source>
        <strain evidence="9 11">CC28-63</strain>
        <strain evidence="8">CC28-69</strain>
    </source>
</reference>
<dbReference type="InterPro" id="IPR022642">
    <property type="entry name" value="CheR_C"/>
</dbReference>
<dbReference type="Gene3D" id="3.40.50.150">
    <property type="entry name" value="Vaccinia Virus protein VP39"/>
    <property type="match status" value="1"/>
</dbReference>
<protein>
    <recommendedName>
        <fullName evidence="5">Chemotaxis protein methyltransferase</fullName>
        <ecNumber evidence="5">2.1.1.80</ecNumber>
    </recommendedName>
</protein>
<keyword evidence="11" id="KW-1185">Reference proteome</keyword>
<dbReference type="RefSeq" id="WP_085631364.1">
    <property type="nucleotide sequence ID" value="NZ_JAFBXN010000002.1"/>
</dbReference>
<name>A0A9Q2RYJ2_9RHOB</name>
<feature type="binding site" evidence="6">
    <location>
        <position position="126"/>
    </location>
    <ligand>
        <name>S-adenosyl-L-methionine</name>
        <dbReference type="ChEBI" id="CHEBI:59789"/>
    </ligand>
</feature>
<dbReference type="InterPro" id="IPR029063">
    <property type="entry name" value="SAM-dependent_MTases_sf"/>
</dbReference>
<dbReference type="InterPro" id="IPR000780">
    <property type="entry name" value="CheR_MeTrfase"/>
</dbReference>
<dbReference type="GO" id="GO:0032259">
    <property type="term" value="P:methylation"/>
    <property type="evidence" value="ECO:0007669"/>
    <property type="project" value="UniProtKB-KW"/>
</dbReference>
<dbReference type="EMBL" id="JAFBXE010000002">
    <property type="protein sequence ID" value="MBM2411491.1"/>
    <property type="molecule type" value="Genomic_DNA"/>
</dbReference>
<dbReference type="SMART" id="SM00138">
    <property type="entry name" value="MeTrc"/>
    <property type="match status" value="1"/>
</dbReference>
<feature type="binding site" evidence="6">
    <location>
        <position position="152"/>
    </location>
    <ligand>
        <name>S-adenosyl-L-methionine</name>
        <dbReference type="ChEBI" id="CHEBI:59789"/>
    </ligand>
</feature>
<evidence type="ECO:0000313" key="11">
    <source>
        <dbReference type="Proteomes" id="UP000809440"/>
    </source>
</evidence>
<dbReference type="Gene3D" id="1.10.155.10">
    <property type="entry name" value="Chemotaxis receptor methyltransferase CheR, N-terminal domain"/>
    <property type="match status" value="1"/>
</dbReference>
<dbReference type="Proteomes" id="UP000809440">
    <property type="component" value="Unassembled WGS sequence"/>
</dbReference>
<feature type="binding site" evidence="6">
    <location>
        <begin position="228"/>
        <end position="229"/>
    </location>
    <ligand>
        <name>S-adenosyl-L-methionine</name>
        <dbReference type="ChEBI" id="CHEBI:59789"/>
    </ligand>
</feature>
<dbReference type="InterPro" id="IPR036804">
    <property type="entry name" value="CheR_N_sf"/>
</dbReference>
<dbReference type="AlphaFoldDB" id="A0A9Q2RYJ2"/>
<evidence type="ECO:0000313" key="8">
    <source>
        <dbReference type="EMBL" id="MBM2411491.1"/>
    </source>
</evidence>
<dbReference type="PROSITE" id="PS50123">
    <property type="entry name" value="CHER"/>
    <property type="match status" value="1"/>
</dbReference>
<sequence length="283" mass="32214">MTLVMNQAPLGDAQLGFEAFARMVQDSIGVCIPQTKRGMIETRLASRVRALGLNNIQEYFRHLFENDGLTSEMRHIEETVTTNKTDFFREIDHFHYLRNVILGSNQTRAGSGVFKAWSAAASTGAESYSIALLLAEHALAYPGFNWGILGTDISGRVLEHARRGIYSDTVIAPVPEALRSRYLYAGQNEWQGKWRMSPALRNRVHFKKMNLIQEDYNVDRDLDIIFLRNVLIYFDPDMQLAVLHRVGRHLAPGGHLFVGHSESMIVRMPHFRQVAPAIYRKEV</sequence>
<evidence type="ECO:0000256" key="3">
    <source>
        <dbReference type="ARBA" id="ARBA00022679"/>
    </source>
</evidence>
<dbReference type="GO" id="GO:0008983">
    <property type="term" value="F:protein-glutamate O-methyltransferase activity"/>
    <property type="evidence" value="ECO:0007669"/>
    <property type="project" value="UniProtKB-EC"/>
</dbReference>
<evidence type="ECO:0000256" key="6">
    <source>
        <dbReference type="PIRSR" id="PIRSR000410-1"/>
    </source>
</evidence>
<evidence type="ECO:0000256" key="4">
    <source>
        <dbReference type="ARBA" id="ARBA00022691"/>
    </source>
</evidence>
<dbReference type="PANTHER" id="PTHR24422">
    <property type="entry name" value="CHEMOTAXIS PROTEIN METHYLTRANSFERASE"/>
    <property type="match status" value="1"/>
</dbReference>
<dbReference type="EC" id="2.1.1.80" evidence="5"/>
<feature type="binding site" evidence="6">
    <location>
        <position position="85"/>
    </location>
    <ligand>
        <name>S-adenosyl-L-methionine</name>
        <dbReference type="ChEBI" id="CHEBI:59789"/>
    </ligand>
</feature>
<feature type="binding site" evidence="6">
    <location>
        <position position="89"/>
    </location>
    <ligand>
        <name>S-adenosyl-L-methionine</name>
        <dbReference type="ChEBI" id="CHEBI:59789"/>
    </ligand>
</feature>
<evidence type="ECO:0000256" key="2">
    <source>
        <dbReference type="ARBA" id="ARBA00022603"/>
    </source>
</evidence>
<feature type="binding site" evidence="6">
    <location>
        <position position="83"/>
    </location>
    <ligand>
        <name>S-adenosyl-L-methionine</name>
        <dbReference type="ChEBI" id="CHEBI:59789"/>
    </ligand>
</feature>
<keyword evidence="3 5" id="KW-0808">Transferase</keyword>
<keyword evidence="4 5" id="KW-0949">S-adenosyl-L-methionine</keyword>
<dbReference type="PRINTS" id="PR00996">
    <property type="entry name" value="CHERMTFRASE"/>
</dbReference>
<comment type="catalytic activity">
    <reaction evidence="1 5">
        <text>L-glutamyl-[protein] + S-adenosyl-L-methionine = [protein]-L-glutamate 5-O-methyl ester + S-adenosyl-L-homocysteine</text>
        <dbReference type="Rhea" id="RHEA:24452"/>
        <dbReference type="Rhea" id="RHEA-COMP:10208"/>
        <dbReference type="Rhea" id="RHEA-COMP:10311"/>
        <dbReference type="ChEBI" id="CHEBI:29973"/>
        <dbReference type="ChEBI" id="CHEBI:57856"/>
        <dbReference type="ChEBI" id="CHEBI:59789"/>
        <dbReference type="ChEBI" id="CHEBI:82795"/>
        <dbReference type="EC" id="2.1.1.80"/>
    </reaction>
</comment>
<dbReference type="Pfam" id="PF03705">
    <property type="entry name" value="CheR_N"/>
    <property type="match status" value="1"/>
</dbReference>
<dbReference type="PANTHER" id="PTHR24422:SF26">
    <property type="entry name" value="CHEMOTAXIS PROTEIN METHYLTRANSFERASE"/>
    <property type="match status" value="1"/>
</dbReference>
<feature type="binding site" evidence="6">
    <location>
        <begin position="210"/>
        <end position="211"/>
    </location>
    <ligand>
        <name>S-adenosyl-L-methionine</name>
        <dbReference type="ChEBI" id="CHEBI:59789"/>
    </ligand>
</feature>
<dbReference type="InterPro" id="IPR022641">
    <property type="entry name" value="CheR_N"/>
</dbReference>
<dbReference type="Proteomes" id="UP000755667">
    <property type="component" value="Unassembled WGS sequence"/>
</dbReference>
<dbReference type="CDD" id="cd02440">
    <property type="entry name" value="AdoMet_MTases"/>
    <property type="match status" value="1"/>
</dbReference>
<dbReference type="Pfam" id="PF01739">
    <property type="entry name" value="CheR"/>
    <property type="match status" value="1"/>
</dbReference>
<feature type="domain" description="CheR-type methyltransferase" evidence="7">
    <location>
        <begin position="5"/>
        <end position="283"/>
    </location>
</feature>
<dbReference type="InterPro" id="IPR026024">
    <property type="entry name" value="Chemotaxis_MeTrfase_CheR"/>
</dbReference>
<dbReference type="PIRSF" id="PIRSF000410">
    <property type="entry name" value="CheR"/>
    <property type="match status" value="1"/>
</dbReference>
<evidence type="ECO:0000313" key="9">
    <source>
        <dbReference type="EMBL" id="MBM2416158.1"/>
    </source>
</evidence>
<accession>A0A9Q2RYJ2</accession>
<organism evidence="8 10">
    <name type="scientific">Marivita cryptomonadis</name>
    <dbReference type="NCBI Taxonomy" id="505252"/>
    <lineage>
        <taxon>Bacteria</taxon>
        <taxon>Pseudomonadati</taxon>
        <taxon>Pseudomonadota</taxon>
        <taxon>Alphaproteobacteria</taxon>
        <taxon>Rhodobacterales</taxon>
        <taxon>Roseobacteraceae</taxon>
        <taxon>Marivita</taxon>
    </lineage>
</organism>
<proteinExistence type="predicted"/>
<comment type="function">
    <text evidence="5">Methylation of the membrane-bound methyl-accepting chemotaxis proteins (MCP) to form gamma-glutamyl methyl ester residues in MCP.</text>
</comment>
<dbReference type="EMBL" id="JAFBXF010000002">
    <property type="protein sequence ID" value="MBM2416158.1"/>
    <property type="molecule type" value="Genomic_DNA"/>
</dbReference>